<protein>
    <submittedName>
        <fullName evidence="3">Uncharacterized protein</fullName>
    </submittedName>
</protein>
<feature type="coiled-coil region" evidence="1">
    <location>
        <begin position="425"/>
        <end position="512"/>
    </location>
</feature>
<feature type="region of interest" description="Disordered" evidence="2">
    <location>
        <begin position="1"/>
        <end position="23"/>
    </location>
</feature>
<gene>
    <name evidence="3" type="ORF">KUTeg_004187</name>
</gene>
<organism evidence="3 4">
    <name type="scientific">Tegillarca granosa</name>
    <name type="common">Malaysian cockle</name>
    <name type="synonym">Anadara granosa</name>
    <dbReference type="NCBI Taxonomy" id="220873"/>
    <lineage>
        <taxon>Eukaryota</taxon>
        <taxon>Metazoa</taxon>
        <taxon>Spiralia</taxon>
        <taxon>Lophotrochozoa</taxon>
        <taxon>Mollusca</taxon>
        <taxon>Bivalvia</taxon>
        <taxon>Autobranchia</taxon>
        <taxon>Pteriomorphia</taxon>
        <taxon>Arcoida</taxon>
        <taxon>Arcoidea</taxon>
        <taxon>Arcidae</taxon>
        <taxon>Tegillarca</taxon>
    </lineage>
</organism>
<sequence length="588" mass="66279">MSANKDKDVLTQTSMDEKSQKEIERLKDENELLQGKVKGYLDLSDLFREKKQECQKLKELNQKLTEQLKIDKDYSYTDKATSISLINLQNIQNGVEPGIELGNKKPSTTFGLDKGTINTSTVHTTDLFRSAPKSQISDQPIIENGVTYPPQSNYLYNYPKQRSLTSENNVSIMESSSQKEKSDKLSLEISQAKTSKSENLLEENLECDSLRIEENGYVHVSKPAGLVHQTSTNATYGSDSVSGSLNLIEFPSVGRHNVVPKSVSPDVCNPPTKFEASEVLQSLSVELLKSLQHNQAGNENGHLTTDGPTSPIEYLTNVIIPEIRKLEETVANDKQPDHLSVEVSEAQKNEASANSDLEAEVKKLSEANGQWHLHVQQLHQNYREEIEKLNQIIKKFKEQDNRRQEDFDKILLTAKRRQNDEEMAKEDALGKLAQLTGQFEDLQRMYGEMEQALNDMTREKQDLVSEITALKLSNAEAVAAKSTRSGDHSTEITVLREQLKGSENSMKTALNQNYILQKEVIDLKNQLRQEREANARPMQYQQPLQYPGAAAMGYNQGRNKPIQPETDPMGGPEAPYLFHQNNKQQYPG</sequence>
<feature type="region of interest" description="Disordered" evidence="2">
    <location>
        <begin position="550"/>
        <end position="588"/>
    </location>
</feature>
<keyword evidence="4" id="KW-1185">Reference proteome</keyword>
<comment type="caution">
    <text evidence="3">The sequence shown here is derived from an EMBL/GenBank/DDBJ whole genome shotgun (WGS) entry which is preliminary data.</text>
</comment>
<dbReference type="Proteomes" id="UP001217089">
    <property type="component" value="Unassembled WGS sequence"/>
</dbReference>
<reference evidence="3 4" key="1">
    <citation type="submission" date="2022-12" db="EMBL/GenBank/DDBJ databases">
        <title>Chromosome-level genome of Tegillarca granosa.</title>
        <authorList>
            <person name="Kim J."/>
        </authorList>
    </citation>
    <scope>NUCLEOTIDE SEQUENCE [LARGE SCALE GENOMIC DNA]</scope>
    <source>
        <strain evidence="3">Teg-2019</strain>
        <tissue evidence="3">Adductor muscle</tissue>
    </source>
</reference>
<dbReference type="EMBL" id="JARBDR010000214">
    <property type="protein sequence ID" value="KAJ8319096.1"/>
    <property type="molecule type" value="Genomic_DNA"/>
</dbReference>
<evidence type="ECO:0000256" key="2">
    <source>
        <dbReference type="SAM" id="MobiDB-lite"/>
    </source>
</evidence>
<keyword evidence="1" id="KW-0175">Coiled coil</keyword>
<evidence type="ECO:0000256" key="1">
    <source>
        <dbReference type="SAM" id="Coils"/>
    </source>
</evidence>
<name>A0ABQ9FQV0_TEGGR</name>
<evidence type="ECO:0000313" key="3">
    <source>
        <dbReference type="EMBL" id="KAJ8319096.1"/>
    </source>
</evidence>
<accession>A0ABQ9FQV0</accession>
<feature type="compositionally biased region" description="Polar residues" evidence="2">
    <location>
        <begin position="579"/>
        <end position="588"/>
    </location>
</feature>
<proteinExistence type="predicted"/>
<evidence type="ECO:0000313" key="4">
    <source>
        <dbReference type="Proteomes" id="UP001217089"/>
    </source>
</evidence>